<feature type="compositionally biased region" description="Basic residues" evidence="1">
    <location>
        <begin position="328"/>
        <end position="339"/>
    </location>
</feature>
<feature type="region of interest" description="Disordered" evidence="1">
    <location>
        <begin position="239"/>
        <end position="285"/>
    </location>
</feature>
<accession>A0AA39NA81</accession>
<keyword evidence="3" id="KW-1185">Reference proteome</keyword>
<feature type="region of interest" description="Disordered" evidence="1">
    <location>
        <begin position="314"/>
        <end position="453"/>
    </location>
</feature>
<evidence type="ECO:0000256" key="1">
    <source>
        <dbReference type="SAM" id="MobiDB-lite"/>
    </source>
</evidence>
<comment type="caution">
    <text evidence="2">The sequence shown here is derived from an EMBL/GenBank/DDBJ whole genome shotgun (WGS) entry which is preliminary data.</text>
</comment>
<dbReference type="EMBL" id="JAUEPS010000010">
    <property type="protein sequence ID" value="KAK0461868.1"/>
    <property type="molecule type" value="Genomic_DNA"/>
</dbReference>
<dbReference type="RefSeq" id="XP_060333606.1">
    <property type="nucleotide sequence ID" value="XM_060469432.1"/>
</dbReference>
<dbReference type="Proteomes" id="UP001175211">
    <property type="component" value="Unassembled WGS sequence"/>
</dbReference>
<sequence>MGLEKCRAQALNPATTTEFFKLLKEISEKYDIAQENIYNMDEKGIQLGIGKRVLALVDRDQKEVYQVEDGNRELPVAATQPSLLVLREHNTADPNPNPEPAELPLTEVTNTHARQFRLASNTMMMPRPAGASRSALLRENAELRKLMEMAAFQMEKDYTQKVLMDQENERIRGRLFQKINKPLKKQSNAYARHMTSEESLQQLAEEDWKAKMKIMFTSHEWKEWKTKCATKRKEMALEEKEKEKEAGRAERAALKEKRANKKAEEKTRKAEEKVEQEREKAMEKERKALARTHAMQKKKQVQERAKMEKAIRSLAAKEAKAAAAAKLAMKKTRLRSRKQTHTDNEEGINDDSADTHDGRKEMDPPGVLPTSSPVPSTMLKPRPRPRPLHRVAIMSGSQPTSPTSLVLQHLPSTQKGPPKAILTPESEADGSCSESLASSGPRRSSRAKKVVKR</sequence>
<protein>
    <submittedName>
        <fullName evidence="2">Uncharacterized protein</fullName>
    </submittedName>
</protein>
<evidence type="ECO:0000313" key="3">
    <source>
        <dbReference type="Proteomes" id="UP001175211"/>
    </source>
</evidence>
<evidence type="ECO:0000313" key="2">
    <source>
        <dbReference type="EMBL" id="KAK0461868.1"/>
    </source>
</evidence>
<feature type="compositionally biased region" description="Polar residues" evidence="1">
    <location>
        <begin position="395"/>
        <end position="415"/>
    </location>
</feature>
<gene>
    <name evidence="2" type="ORF">EV420DRAFT_1477587</name>
</gene>
<name>A0AA39NA81_ARMTA</name>
<proteinExistence type="predicted"/>
<organism evidence="2 3">
    <name type="scientific">Armillaria tabescens</name>
    <name type="common">Ringless honey mushroom</name>
    <name type="synonym">Agaricus tabescens</name>
    <dbReference type="NCBI Taxonomy" id="1929756"/>
    <lineage>
        <taxon>Eukaryota</taxon>
        <taxon>Fungi</taxon>
        <taxon>Dikarya</taxon>
        <taxon>Basidiomycota</taxon>
        <taxon>Agaricomycotina</taxon>
        <taxon>Agaricomycetes</taxon>
        <taxon>Agaricomycetidae</taxon>
        <taxon>Agaricales</taxon>
        <taxon>Marasmiineae</taxon>
        <taxon>Physalacriaceae</taxon>
        <taxon>Desarmillaria</taxon>
    </lineage>
</organism>
<reference evidence="2" key="1">
    <citation type="submission" date="2023-06" db="EMBL/GenBank/DDBJ databases">
        <authorList>
            <consortium name="Lawrence Berkeley National Laboratory"/>
            <person name="Ahrendt S."/>
            <person name="Sahu N."/>
            <person name="Indic B."/>
            <person name="Wong-Bajracharya J."/>
            <person name="Merenyi Z."/>
            <person name="Ke H.-M."/>
            <person name="Monk M."/>
            <person name="Kocsube S."/>
            <person name="Drula E."/>
            <person name="Lipzen A."/>
            <person name="Balint B."/>
            <person name="Henrissat B."/>
            <person name="Andreopoulos B."/>
            <person name="Martin F.M."/>
            <person name="Harder C.B."/>
            <person name="Rigling D."/>
            <person name="Ford K.L."/>
            <person name="Foster G.D."/>
            <person name="Pangilinan J."/>
            <person name="Papanicolaou A."/>
            <person name="Barry K."/>
            <person name="LaButti K."/>
            <person name="Viragh M."/>
            <person name="Koriabine M."/>
            <person name="Yan M."/>
            <person name="Riley R."/>
            <person name="Champramary S."/>
            <person name="Plett K.L."/>
            <person name="Tsai I.J."/>
            <person name="Slot J."/>
            <person name="Sipos G."/>
            <person name="Plett J."/>
            <person name="Nagy L.G."/>
            <person name="Grigoriev I.V."/>
        </authorList>
    </citation>
    <scope>NUCLEOTIDE SEQUENCE</scope>
    <source>
        <strain evidence="2">CCBAS 213</strain>
    </source>
</reference>
<feature type="compositionally biased region" description="Basic and acidic residues" evidence="1">
    <location>
        <begin position="353"/>
        <end position="363"/>
    </location>
</feature>
<dbReference type="AlphaFoldDB" id="A0AA39NA81"/>
<feature type="compositionally biased region" description="Basic residues" evidence="1">
    <location>
        <begin position="443"/>
        <end position="453"/>
    </location>
</feature>
<dbReference type="GeneID" id="85352980"/>